<evidence type="ECO:0000256" key="3">
    <source>
        <dbReference type="ARBA" id="ARBA00022729"/>
    </source>
</evidence>
<dbReference type="OMA" id="LLESQHC"/>
<dbReference type="GO" id="GO:0048803">
    <property type="term" value="P:imaginal disc-derived male genitalia morphogenesis"/>
    <property type="evidence" value="ECO:0007669"/>
    <property type="project" value="EnsemblMetazoa"/>
</dbReference>
<proteinExistence type="predicted"/>
<dbReference type="Gene3D" id="2.10.70.10">
    <property type="entry name" value="Complement Module, domain 1"/>
    <property type="match status" value="1"/>
</dbReference>
<evidence type="ECO:0000256" key="2">
    <source>
        <dbReference type="ARBA" id="ARBA00022525"/>
    </source>
</evidence>
<dbReference type="GO" id="GO:0005615">
    <property type="term" value="C:extracellular space"/>
    <property type="evidence" value="ECO:0007669"/>
    <property type="project" value="EnsemblMetazoa"/>
</dbReference>
<dbReference type="Gene3D" id="6.20.200.20">
    <property type="match status" value="1"/>
</dbReference>
<dbReference type="GO" id="GO:0060562">
    <property type="term" value="P:epithelial tube morphogenesis"/>
    <property type="evidence" value="ECO:0007669"/>
    <property type="project" value="EnsemblMetazoa"/>
</dbReference>
<evidence type="ECO:0000313" key="6">
    <source>
        <dbReference type="EMBL" id="EDW51122.1"/>
    </source>
</evidence>
<dbReference type="GO" id="GO:0007476">
    <property type="term" value="P:imaginal disc-derived wing morphogenesis"/>
    <property type="evidence" value="ECO:0007669"/>
    <property type="project" value="EnsemblMetazoa"/>
</dbReference>
<comment type="subcellular location">
    <subcellularLocation>
        <location evidence="1">Secreted</location>
    </subcellularLocation>
</comment>
<dbReference type="GO" id="GO:0031012">
    <property type="term" value="C:extracellular matrix"/>
    <property type="evidence" value="ECO:0007669"/>
    <property type="project" value="EnsemblMetazoa"/>
</dbReference>
<feature type="compositionally biased region" description="Basic and acidic residues" evidence="4">
    <location>
        <begin position="523"/>
        <end position="532"/>
    </location>
</feature>
<protein>
    <submittedName>
        <fullName evidence="6">GM17782</fullName>
    </submittedName>
</protein>
<evidence type="ECO:0000256" key="1">
    <source>
        <dbReference type="ARBA" id="ARBA00004613"/>
    </source>
</evidence>
<keyword evidence="2" id="KW-0964">Secreted</keyword>
<feature type="region of interest" description="Disordered" evidence="4">
    <location>
        <begin position="336"/>
        <end position="616"/>
    </location>
</feature>
<accession>B4IJD1</accession>
<dbReference type="PANTHER" id="PTHR46698:SF3">
    <property type="entry name" value="TENECTIN ISOFORM 1-RELATED"/>
    <property type="match status" value="1"/>
</dbReference>
<dbReference type="InterPro" id="IPR052424">
    <property type="entry name" value="Kielin_Chordin-BMP_Reg"/>
</dbReference>
<sequence>MVMAMANGYGHPPVQEYTEIQQYSEGCYYNYAHYQEGDRIMTNEPCLNCTCHNRMLMCYLRVCPFTKPIGHDCIVEKREDQCCPIITCPEVPVDVPYHSPEPGTELSIPEKFGCSIEEKFYPEGAQVPSNPNKPCELCYCINNQTKCVMQECTLHVDGCLPIYNKGSCCPVRYSCDHENELDFVDQSTTTTTTTVRPTTGFILASTMTPPTTTDCIHDGEIFADGASLKGKNACEHCYCMRGDIVCAVQECEVPMMAANGKSCRAMPAAEGECCPSNYVCEDDSATTEIVEITTPESATSVPAKGIHAEIPKEDVDLQEHIDDEDKNKETATIPSAELGSGEVEVEEEEREQDKITTVAPVHVTDEKDFSFEPESSTAGIPSDSRIDLPSSTEDSKESSTEAAEEDIVKIVTTPEPEGSGEDDVPKPAQIPEKEITEDELIKVSTSAPAKASPEEEVVKATTSAPTEEDVKPTTAGTTSEEEEEGKPTPAEEGSGDEEKDVKVTAAPEETEDELKPTSAPVASDEKEQEPKPSEGSGDEELDVKPTTAPTAGEADKDATPALEEVEEQDEGKSTEAPTSIDDIEPAKPTESSEEASGRGRRCWKGNHTLLESQHCW</sequence>
<dbReference type="GO" id="GO:0035296">
    <property type="term" value="P:regulation of tube diameter"/>
    <property type="evidence" value="ECO:0007669"/>
    <property type="project" value="EnsemblMetazoa"/>
</dbReference>
<dbReference type="SMART" id="SM00214">
    <property type="entry name" value="VWC"/>
    <property type="match status" value="2"/>
</dbReference>
<keyword evidence="7" id="KW-1185">Reference proteome</keyword>
<dbReference type="Proteomes" id="UP000001292">
    <property type="component" value="Unassembled WGS sequence"/>
</dbReference>
<dbReference type="HOGENOM" id="CLU_443639_0_0_1"/>
<feature type="domain" description="VWFC" evidence="5">
    <location>
        <begin position="213"/>
        <end position="281"/>
    </location>
</feature>
<keyword evidence="3" id="KW-0732">Signal</keyword>
<gene>
    <name evidence="6" type="primary">Dsec\GM17782</name>
    <name evidence="6" type="ORF">Dsec_GM17782</name>
</gene>
<organism evidence="7">
    <name type="scientific">Drosophila sechellia</name>
    <name type="common">Fruit fly</name>
    <dbReference type="NCBI Taxonomy" id="7238"/>
    <lineage>
        <taxon>Eukaryota</taxon>
        <taxon>Metazoa</taxon>
        <taxon>Ecdysozoa</taxon>
        <taxon>Arthropoda</taxon>
        <taxon>Hexapoda</taxon>
        <taxon>Insecta</taxon>
        <taxon>Pterygota</taxon>
        <taxon>Neoptera</taxon>
        <taxon>Endopterygota</taxon>
        <taxon>Diptera</taxon>
        <taxon>Brachycera</taxon>
        <taxon>Muscomorpha</taxon>
        <taxon>Ephydroidea</taxon>
        <taxon>Drosophilidae</taxon>
        <taxon>Drosophila</taxon>
        <taxon>Sophophora</taxon>
    </lineage>
</organism>
<evidence type="ECO:0000313" key="7">
    <source>
        <dbReference type="Proteomes" id="UP000001292"/>
    </source>
</evidence>
<dbReference type="STRING" id="7238.B4IJD1"/>
<reference evidence="6 7" key="1">
    <citation type="journal article" date="2007" name="Nature">
        <title>Evolution of genes and genomes on the Drosophila phylogeny.</title>
        <authorList>
            <consortium name="Drosophila 12 Genomes Consortium"/>
            <person name="Clark A.G."/>
            <person name="Eisen M.B."/>
            <person name="Smith D.R."/>
            <person name="Bergman C.M."/>
            <person name="Oliver B."/>
            <person name="Markow T.A."/>
            <person name="Kaufman T.C."/>
            <person name="Kellis M."/>
            <person name="Gelbart W."/>
            <person name="Iyer V.N."/>
            <person name="Pollard D.A."/>
            <person name="Sackton T.B."/>
            <person name="Larracuente A.M."/>
            <person name="Singh N.D."/>
            <person name="Abad J.P."/>
            <person name="Abt D.N."/>
            <person name="Adryan B."/>
            <person name="Aguade M."/>
            <person name="Akashi H."/>
            <person name="Anderson W.W."/>
            <person name="Aquadro C.F."/>
            <person name="Ardell D.H."/>
            <person name="Arguello R."/>
            <person name="Artieri C.G."/>
            <person name="Barbash D.A."/>
            <person name="Barker D."/>
            <person name="Barsanti P."/>
            <person name="Batterham P."/>
            <person name="Batzoglou S."/>
            <person name="Begun D."/>
            <person name="Bhutkar A."/>
            <person name="Blanco E."/>
            <person name="Bosak S.A."/>
            <person name="Bradley R.K."/>
            <person name="Brand A.D."/>
            <person name="Brent M.R."/>
            <person name="Brooks A.N."/>
            <person name="Brown R.H."/>
            <person name="Butlin R.K."/>
            <person name="Caggese C."/>
            <person name="Calvi B.R."/>
            <person name="Bernardo de Carvalho A."/>
            <person name="Caspi A."/>
            <person name="Castrezana S."/>
            <person name="Celniker S.E."/>
            <person name="Chang J.L."/>
            <person name="Chapple C."/>
            <person name="Chatterji S."/>
            <person name="Chinwalla A."/>
            <person name="Civetta A."/>
            <person name="Clifton S.W."/>
            <person name="Comeron J.M."/>
            <person name="Costello J.C."/>
            <person name="Coyne J.A."/>
            <person name="Daub J."/>
            <person name="David R.G."/>
            <person name="Delcher A.L."/>
            <person name="Delehaunty K."/>
            <person name="Do C.B."/>
            <person name="Ebling H."/>
            <person name="Edwards K."/>
            <person name="Eickbush T."/>
            <person name="Evans J.D."/>
            <person name="Filipski A."/>
            <person name="Findeiss S."/>
            <person name="Freyhult E."/>
            <person name="Fulton L."/>
            <person name="Fulton R."/>
            <person name="Garcia A.C."/>
            <person name="Gardiner A."/>
            <person name="Garfield D.A."/>
            <person name="Garvin B.E."/>
            <person name="Gibson G."/>
            <person name="Gilbert D."/>
            <person name="Gnerre S."/>
            <person name="Godfrey J."/>
            <person name="Good R."/>
            <person name="Gotea V."/>
            <person name="Gravely B."/>
            <person name="Greenberg A.J."/>
            <person name="Griffiths-Jones S."/>
            <person name="Gross S."/>
            <person name="Guigo R."/>
            <person name="Gustafson E.A."/>
            <person name="Haerty W."/>
            <person name="Hahn M.W."/>
            <person name="Halligan D.L."/>
            <person name="Halpern A.L."/>
            <person name="Halter G.M."/>
            <person name="Han M.V."/>
            <person name="Heger A."/>
            <person name="Hillier L."/>
            <person name="Hinrichs A.S."/>
            <person name="Holmes I."/>
            <person name="Hoskins R.A."/>
            <person name="Hubisz M.J."/>
            <person name="Hultmark D."/>
            <person name="Huntley M.A."/>
            <person name="Jaffe D.B."/>
            <person name="Jagadeeshan S."/>
            <person name="Jeck W.R."/>
            <person name="Johnson J."/>
            <person name="Jones C.D."/>
            <person name="Jordan W.C."/>
            <person name="Karpen G.H."/>
            <person name="Kataoka E."/>
            <person name="Keightley P.D."/>
            <person name="Kheradpour P."/>
            <person name="Kirkness E.F."/>
            <person name="Koerich L.B."/>
            <person name="Kristiansen K."/>
            <person name="Kudrna D."/>
            <person name="Kulathinal R.J."/>
            <person name="Kumar S."/>
            <person name="Kwok R."/>
            <person name="Lander E."/>
            <person name="Langley C.H."/>
            <person name="Lapoint R."/>
            <person name="Lazzaro B.P."/>
            <person name="Lee S.J."/>
            <person name="Levesque L."/>
            <person name="Li R."/>
            <person name="Lin C.F."/>
            <person name="Lin M.F."/>
            <person name="Lindblad-Toh K."/>
            <person name="Llopart A."/>
            <person name="Long M."/>
            <person name="Low L."/>
            <person name="Lozovsky E."/>
            <person name="Lu J."/>
            <person name="Luo M."/>
            <person name="Machado C.A."/>
            <person name="Makalowski W."/>
            <person name="Marzo M."/>
            <person name="Matsuda M."/>
            <person name="Matzkin L."/>
            <person name="McAllister B."/>
            <person name="McBride C.S."/>
            <person name="McKernan B."/>
            <person name="McKernan K."/>
            <person name="Mendez-Lago M."/>
            <person name="Minx P."/>
            <person name="Mollenhauer M.U."/>
            <person name="Montooth K."/>
            <person name="Mount S.M."/>
            <person name="Mu X."/>
            <person name="Myers E."/>
            <person name="Negre B."/>
            <person name="Newfeld S."/>
            <person name="Nielsen R."/>
            <person name="Noor M.A."/>
            <person name="O'Grady P."/>
            <person name="Pachter L."/>
            <person name="Papaceit M."/>
            <person name="Parisi M.J."/>
            <person name="Parisi M."/>
            <person name="Parts L."/>
            <person name="Pedersen J.S."/>
            <person name="Pesole G."/>
            <person name="Phillippy A.M."/>
            <person name="Ponting C.P."/>
            <person name="Pop M."/>
            <person name="Porcelli D."/>
            <person name="Powell J.R."/>
            <person name="Prohaska S."/>
            <person name="Pruitt K."/>
            <person name="Puig M."/>
            <person name="Quesneville H."/>
            <person name="Ram K.R."/>
            <person name="Rand D."/>
            <person name="Rasmussen M.D."/>
            <person name="Reed L.K."/>
            <person name="Reenan R."/>
            <person name="Reily A."/>
            <person name="Remington K.A."/>
            <person name="Rieger T.T."/>
            <person name="Ritchie M.G."/>
            <person name="Robin C."/>
            <person name="Rogers Y.H."/>
            <person name="Rohde C."/>
            <person name="Rozas J."/>
            <person name="Rubenfield M.J."/>
            <person name="Ruiz A."/>
            <person name="Russo S."/>
            <person name="Salzberg S.L."/>
            <person name="Sanchez-Gracia A."/>
            <person name="Saranga D.J."/>
            <person name="Sato H."/>
            <person name="Schaeffer S.W."/>
            <person name="Schatz M.C."/>
            <person name="Schlenke T."/>
            <person name="Schwartz R."/>
            <person name="Segarra C."/>
            <person name="Singh R.S."/>
            <person name="Sirot L."/>
            <person name="Sirota M."/>
            <person name="Sisneros N.B."/>
            <person name="Smith C.D."/>
            <person name="Smith T.F."/>
            <person name="Spieth J."/>
            <person name="Stage D.E."/>
            <person name="Stark A."/>
            <person name="Stephan W."/>
            <person name="Strausberg R.L."/>
            <person name="Strempel S."/>
            <person name="Sturgill D."/>
            <person name="Sutton G."/>
            <person name="Sutton G.G."/>
            <person name="Tao W."/>
            <person name="Teichmann S."/>
            <person name="Tobari Y.N."/>
            <person name="Tomimura Y."/>
            <person name="Tsolas J.M."/>
            <person name="Valente V.L."/>
            <person name="Venter E."/>
            <person name="Venter J.C."/>
            <person name="Vicario S."/>
            <person name="Vieira F.G."/>
            <person name="Vilella A.J."/>
            <person name="Villasante A."/>
            <person name="Walenz B."/>
            <person name="Wang J."/>
            <person name="Wasserman M."/>
            <person name="Watts T."/>
            <person name="Wilson D."/>
            <person name="Wilson R.K."/>
            <person name="Wing R.A."/>
            <person name="Wolfner M.F."/>
            <person name="Wong A."/>
            <person name="Wong G.K."/>
            <person name="Wu C.I."/>
            <person name="Wu G."/>
            <person name="Yamamoto D."/>
            <person name="Yang H.P."/>
            <person name="Yang S.P."/>
            <person name="Yorke J.A."/>
            <person name="Yoshida K."/>
            <person name="Zdobnov E."/>
            <person name="Zhang P."/>
            <person name="Zhang Y."/>
            <person name="Zimin A.V."/>
            <person name="Baldwin J."/>
            <person name="Abdouelleil A."/>
            <person name="Abdulkadir J."/>
            <person name="Abebe A."/>
            <person name="Abera B."/>
            <person name="Abreu J."/>
            <person name="Acer S.C."/>
            <person name="Aftuck L."/>
            <person name="Alexander A."/>
            <person name="An P."/>
            <person name="Anderson E."/>
            <person name="Anderson S."/>
            <person name="Arachi H."/>
            <person name="Azer M."/>
            <person name="Bachantsang P."/>
            <person name="Barry A."/>
            <person name="Bayul T."/>
            <person name="Berlin A."/>
            <person name="Bessette D."/>
            <person name="Bloom T."/>
            <person name="Blye J."/>
            <person name="Boguslavskiy L."/>
            <person name="Bonnet C."/>
            <person name="Boukhgalter B."/>
            <person name="Bourzgui I."/>
            <person name="Brown A."/>
            <person name="Cahill P."/>
            <person name="Channer S."/>
            <person name="Cheshatsang Y."/>
            <person name="Chuda L."/>
            <person name="Citroen M."/>
            <person name="Collymore A."/>
            <person name="Cooke P."/>
            <person name="Costello M."/>
            <person name="D'Aco K."/>
            <person name="Daza R."/>
            <person name="De Haan G."/>
            <person name="DeGray S."/>
            <person name="DeMaso C."/>
            <person name="Dhargay N."/>
            <person name="Dooley K."/>
            <person name="Dooley E."/>
            <person name="Doricent M."/>
            <person name="Dorje P."/>
            <person name="Dorjee K."/>
            <person name="Dupes A."/>
            <person name="Elong R."/>
            <person name="Falk J."/>
            <person name="Farina A."/>
            <person name="Faro S."/>
            <person name="Ferguson D."/>
            <person name="Fisher S."/>
            <person name="Foley C.D."/>
            <person name="Franke A."/>
            <person name="Friedrich D."/>
            <person name="Gadbois L."/>
            <person name="Gearin G."/>
            <person name="Gearin C.R."/>
            <person name="Giannoukos G."/>
            <person name="Goode T."/>
            <person name="Graham J."/>
            <person name="Grandbois E."/>
            <person name="Grewal S."/>
            <person name="Gyaltsen K."/>
            <person name="Hafez N."/>
            <person name="Hagos B."/>
            <person name="Hall J."/>
            <person name="Henson C."/>
            <person name="Hollinger A."/>
            <person name="Honan T."/>
            <person name="Huard M.D."/>
            <person name="Hughes L."/>
            <person name="Hurhula B."/>
            <person name="Husby M.E."/>
            <person name="Kamat A."/>
            <person name="Kanga B."/>
            <person name="Kashin S."/>
            <person name="Khazanovich D."/>
            <person name="Kisner P."/>
            <person name="Lance K."/>
            <person name="Lara M."/>
            <person name="Lee W."/>
            <person name="Lennon N."/>
            <person name="Letendre F."/>
            <person name="LeVine R."/>
            <person name="Lipovsky A."/>
            <person name="Liu X."/>
            <person name="Liu J."/>
            <person name="Liu S."/>
            <person name="Lokyitsang T."/>
            <person name="Lokyitsang Y."/>
            <person name="Lubonja R."/>
            <person name="Lui A."/>
            <person name="MacDonald P."/>
            <person name="Magnisalis V."/>
            <person name="Maru K."/>
            <person name="Matthews C."/>
            <person name="McCusker W."/>
            <person name="McDonough S."/>
            <person name="Mehta T."/>
            <person name="Meldrim J."/>
            <person name="Meneus L."/>
            <person name="Mihai O."/>
            <person name="Mihalev A."/>
            <person name="Mihova T."/>
            <person name="Mittelman R."/>
            <person name="Mlenga V."/>
            <person name="Montmayeur A."/>
            <person name="Mulrain L."/>
            <person name="Navidi A."/>
            <person name="Naylor J."/>
            <person name="Negash T."/>
            <person name="Nguyen T."/>
            <person name="Nguyen N."/>
            <person name="Nicol R."/>
            <person name="Norbu C."/>
            <person name="Norbu N."/>
            <person name="Novod N."/>
            <person name="O'Neill B."/>
            <person name="Osman S."/>
            <person name="Markiewicz E."/>
            <person name="Oyono O.L."/>
            <person name="Patti C."/>
            <person name="Phunkhang P."/>
            <person name="Pierre F."/>
            <person name="Priest M."/>
            <person name="Raghuraman S."/>
            <person name="Rege F."/>
            <person name="Reyes R."/>
            <person name="Rise C."/>
            <person name="Rogov P."/>
            <person name="Ross K."/>
            <person name="Ryan E."/>
            <person name="Settipalli S."/>
            <person name="Shea T."/>
            <person name="Sherpa N."/>
            <person name="Shi L."/>
            <person name="Shih D."/>
            <person name="Sparrow T."/>
            <person name="Spaulding J."/>
            <person name="Stalker J."/>
            <person name="Stange-Thomann N."/>
            <person name="Stavropoulos S."/>
            <person name="Stone C."/>
            <person name="Strader C."/>
            <person name="Tesfaye S."/>
            <person name="Thomson T."/>
            <person name="Thoulutsang Y."/>
            <person name="Thoulutsang D."/>
            <person name="Topham K."/>
            <person name="Topping I."/>
            <person name="Tsamla T."/>
            <person name="Vassiliev H."/>
            <person name="Vo A."/>
            <person name="Wangchuk T."/>
            <person name="Wangdi T."/>
            <person name="Weiand M."/>
            <person name="Wilkinson J."/>
            <person name="Wilson A."/>
            <person name="Yadav S."/>
            <person name="Young G."/>
            <person name="Yu Q."/>
            <person name="Zembek L."/>
            <person name="Zhong D."/>
            <person name="Zimmer A."/>
            <person name="Zwirko Z."/>
            <person name="Jaffe D.B."/>
            <person name="Alvarez P."/>
            <person name="Brockman W."/>
            <person name="Butler J."/>
            <person name="Chin C."/>
            <person name="Gnerre S."/>
            <person name="Grabherr M."/>
            <person name="Kleber M."/>
            <person name="Mauceli E."/>
            <person name="MacCallum I."/>
        </authorList>
    </citation>
    <scope>NUCLEOTIDE SEQUENCE [LARGE SCALE GENOMIC DNA]</scope>
    <source>
        <strain evidence="7">Rob3c / Tucson 14021-0248.25</strain>
    </source>
</reference>
<evidence type="ECO:0000259" key="5">
    <source>
        <dbReference type="PROSITE" id="PS50184"/>
    </source>
</evidence>
<dbReference type="PANTHER" id="PTHR46698">
    <property type="entry name" value="CROSSVEINLESS 2"/>
    <property type="match status" value="1"/>
</dbReference>
<evidence type="ECO:0000256" key="4">
    <source>
        <dbReference type="SAM" id="MobiDB-lite"/>
    </source>
</evidence>
<name>B4IJD1_DROSE</name>
<dbReference type="GO" id="GO:0048619">
    <property type="term" value="P:embryonic hindgut morphogenesis"/>
    <property type="evidence" value="ECO:0007669"/>
    <property type="project" value="EnsemblMetazoa"/>
</dbReference>
<dbReference type="PROSITE" id="PS50184">
    <property type="entry name" value="VWFC_2"/>
    <property type="match status" value="1"/>
</dbReference>
<dbReference type="SUPFAM" id="SSF57603">
    <property type="entry name" value="FnI-like domain"/>
    <property type="match status" value="3"/>
</dbReference>
<dbReference type="AlphaFoldDB" id="B4IJD1"/>
<dbReference type="EMBL" id="CH480848">
    <property type="protein sequence ID" value="EDW51122.1"/>
    <property type="molecule type" value="Genomic_DNA"/>
</dbReference>
<dbReference type="InterPro" id="IPR001007">
    <property type="entry name" value="VWF_dom"/>
</dbReference>